<organism evidence="1">
    <name type="scientific">Anguilla anguilla</name>
    <name type="common">European freshwater eel</name>
    <name type="synonym">Muraena anguilla</name>
    <dbReference type="NCBI Taxonomy" id="7936"/>
    <lineage>
        <taxon>Eukaryota</taxon>
        <taxon>Metazoa</taxon>
        <taxon>Chordata</taxon>
        <taxon>Craniata</taxon>
        <taxon>Vertebrata</taxon>
        <taxon>Euteleostomi</taxon>
        <taxon>Actinopterygii</taxon>
        <taxon>Neopterygii</taxon>
        <taxon>Teleostei</taxon>
        <taxon>Anguilliformes</taxon>
        <taxon>Anguillidae</taxon>
        <taxon>Anguilla</taxon>
    </lineage>
</organism>
<name>A0A0E9VJU9_ANGAN</name>
<dbReference type="EMBL" id="GBXM01030857">
    <property type="protein sequence ID" value="JAH77720.1"/>
    <property type="molecule type" value="Transcribed_RNA"/>
</dbReference>
<protein>
    <submittedName>
        <fullName evidence="1">Uncharacterized protein</fullName>
    </submittedName>
</protein>
<reference evidence="1" key="1">
    <citation type="submission" date="2014-11" db="EMBL/GenBank/DDBJ databases">
        <authorList>
            <person name="Amaro Gonzalez C."/>
        </authorList>
    </citation>
    <scope>NUCLEOTIDE SEQUENCE</scope>
</reference>
<dbReference type="AlphaFoldDB" id="A0A0E9VJU9"/>
<accession>A0A0E9VJU9</accession>
<evidence type="ECO:0000313" key="1">
    <source>
        <dbReference type="EMBL" id="JAH77720.1"/>
    </source>
</evidence>
<proteinExistence type="predicted"/>
<sequence length="50" mass="5392">MSFGQVWTISSSSGSFAGQIICHDGMASQREQTVLLLDSSAVPSLRPDRH</sequence>
<reference evidence="1" key="2">
    <citation type="journal article" date="2015" name="Fish Shellfish Immunol.">
        <title>Early steps in the European eel (Anguilla anguilla)-Vibrio vulnificus interaction in the gills: Role of the RtxA13 toxin.</title>
        <authorList>
            <person name="Callol A."/>
            <person name="Pajuelo D."/>
            <person name="Ebbesson L."/>
            <person name="Teles M."/>
            <person name="MacKenzie S."/>
            <person name="Amaro C."/>
        </authorList>
    </citation>
    <scope>NUCLEOTIDE SEQUENCE</scope>
</reference>